<name>A0A1N5TP64_9ARCH</name>
<dbReference type="EMBL" id="LT671858">
    <property type="protein sequence ID" value="SIM50253.1"/>
    <property type="molecule type" value="Genomic_DNA"/>
</dbReference>
<evidence type="ECO:0000313" key="1">
    <source>
        <dbReference type="EMBL" id="SIM50253.1"/>
    </source>
</evidence>
<protein>
    <submittedName>
        <fullName evidence="1">Predicted acetamidase/formamidase</fullName>
    </submittedName>
</protein>
<gene>
    <name evidence="1" type="ORF">CSP5_0643</name>
</gene>
<dbReference type="Pfam" id="PF03069">
    <property type="entry name" value="FmdA_AmdA"/>
    <property type="match status" value="2"/>
</dbReference>
<dbReference type="PANTHER" id="PTHR31891:SF1">
    <property type="entry name" value="FORMAMIDASE C869.04-RELATED"/>
    <property type="match status" value="1"/>
</dbReference>
<dbReference type="GeneID" id="41587925"/>
<evidence type="ECO:0000313" key="2">
    <source>
        <dbReference type="Proteomes" id="UP000195607"/>
    </source>
</evidence>
<reference evidence="1 2" key="1">
    <citation type="submission" date="2016-04" db="EMBL/GenBank/DDBJ databases">
        <authorList>
            <person name="Evans L.H."/>
            <person name="Alamgir A."/>
            <person name="Owens N."/>
            <person name="Weber N.D."/>
            <person name="Virtaneva K."/>
            <person name="Barbian K."/>
            <person name="Babar A."/>
            <person name="Rosenke K."/>
        </authorList>
    </citation>
    <scope>NUCLEOTIDE SEQUENCE [LARGE SCALE GENOMIC DNA]</scope>
    <source>
        <strain evidence="2">S5(T) (JCM 30642 \VKM B-2941)</strain>
    </source>
</reference>
<dbReference type="GO" id="GO:0016811">
    <property type="term" value="F:hydrolase activity, acting on carbon-nitrogen (but not peptide) bonds, in linear amides"/>
    <property type="evidence" value="ECO:0007669"/>
    <property type="project" value="InterPro"/>
</dbReference>
<dbReference type="PANTHER" id="PTHR31891">
    <property type="entry name" value="FORMAMIDASE C869.04-RELATED"/>
    <property type="match status" value="1"/>
</dbReference>
<dbReference type="SUPFAM" id="SSF141130">
    <property type="entry name" value="Acetamidase/Formamidase-like"/>
    <property type="match status" value="1"/>
</dbReference>
<proteinExistence type="predicted"/>
<sequence>MKSLDGRNLNNLHFKWNSTNKPVLRVSEGEEFEVIIPDSSTMQVKRNSNLSDLRKIDSSLFDGAVGPVYVDGTEPGDCITVNIKKIETEDWGWTAIMDNFGLLKNMFSETMIVWKIEEGMITSESDILKNVKIREEPFLGVIGTAPAEGEYGMIPPQYFGGNMDNKFICAGSSVTLPVSVNGALLSFSDPHASQGDGEICGTAVETGARIVASVSIEKNRKIKYPVVKSKKRIVEDAVVCTGIGPDLYTSSQNAALSMIELLHGKGISKEEAYILCSVAGNLHISEIVDEPNFVVSMEMPENLINML</sequence>
<organism evidence="1 2">
    <name type="scientific">Cuniculiplasma divulgatum</name>
    <dbReference type="NCBI Taxonomy" id="1673428"/>
    <lineage>
        <taxon>Archaea</taxon>
        <taxon>Methanobacteriati</taxon>
        <taxon>Thermoplasmatota</taxon>
        <taxon>Thermoplasmata</taxon>
        <taxon>Thermoplasmatales</taxon>
        <taxon>Cuniculiplasmataceae</taxon>
        <taxon>Cuniculiplasma</taxon>
    </lineage>
</organism>
<accession>A0A1N5TP64</accession>
<dbReference type="Gene3D" id="3.10.28.20">
    <property type="entry name" value="Acetamidase/Formamidase-like domains"/>
    <property type="match status" value="1"/>
</dbReference>
<dbReference type="RefSeq" id="WP_148689604.1">
    <property type="nucleotide sequence ID" value="NZ_LT671858.1"/>
</dbReference>
<dbReference type="Proteomes" id="UP000195607">
    <property type="component" value="Chromosome I"/>
</dbReference>
<dbReference type="Gene3D" id="2.60.120.580">
    <property type="entry name" value="Acetamidase/Formamidase-like domains"/>
    <property type="match status" value="2"/>
</dbReference>
<dbReference type="AlphaFoldDB" id="A0A1N5TP64"/>
<dbReference type="InterPro" id="IPR004304">
    <property type="entry name" value="FmdA_AmdA"/>
</dbReference>